<keyword evidence="8" id="KW-1185">Reference proteome</keyword>
<dbReference type="GO" id="GO:0032259">
    <property type="term" value="P:methylation"/>
    <property type="evidence" value="ECO:0007669"/>
    <property type="project" value="UniProtKB-KW"/>
</dbReference>
<dbReference type="SUPFAM" id="SSF53335">
    <property type="entry name" value="S-adenosyl-L-methionine-dependent methyltransferases"/>
    <property type="match status" value="1"/>
</dbReference>
<dbReference type="SMART" id="SM00470">
    <property type="entry name" value="ParB"/>
    <property type="match status" value="1"/>
</dbReference>
<proteinExistence type="inferred from homology"/>
<dbReference type="InterPro" id="IPR036086">
    <property type="entry name" value="ParB/Sulfiredoxin_sf"/>
</dbReference>
<sequence length="437" mass="50289">MVRVLFALYRKGEYTLEFIKLKIDQLVHAEYNPRKDLKAGDPEFEKIKNSINEFGYVEPIICNSDYTIVGGHQRAKVLKAIGYEEVDCVIIDIDKTKEKALNIALNKITGEWDFDALAGLLEELKTDDYNIELTGFDFSEAEKLFDELHKDDEPDEDEFDVDEALPENPITQKGDIWLLGKHRLVCGDSTSEQDMATLMDGKKARLIVTDPPYNVAYVGKTKDALTIQNDKMDDEQFYEFLLAAYTRMYEVADDGASIYVFHADSEGLNFRKAFIEAGFKLSQCCIWKKQVLVMSRHSYHWIHEPILYGWRQGAAHYWNSDRKQTTVWEFDRPFRNEYHPTMKPIPLITYPIKNSSKLGDIVLDSFGGSGSTLIACEDTDRICYTMELDEKYADVIVNRYIERIGSDSKVYLIRDGKRYSYQEVVVQSARSEGICAD</sequence>
<keyword evidence="5" id="KW-0680">Restriction system</keyword>
<dbReference type="InterPro" id="IPR003115">
    <property type="entry name" value="ParB_N"/>
</dbReference>
<evidence type="ECO:0000256" key="3">
    <source>
        <dbReference type="ARBA" id="ARBA00022679"/>
    </source>
</evidence>
<gene>
    <name evidence="7" type="ORF">G9U52_07335</name>
</gene>
<evidence type="ECO:0000256" key="4">
    <source>
        <dbReference type="ARBA" id="ARBA00022691"/>
    </source>
</evidence>
<keyword evidence="3" id="KW-0808">Transferase</keyword>
<reference evidence="7" key="1">
    <citation type="submission" date="2020-03" db="EMBL/GenBank/DDBJ databases">
        <title>Draft sequencing of Paenibacilllus sp. S3N08.</title>
        <authorList>
            <person name="Kim D.-U."/>
        </authorList>
    </citation>
    <scope>NUCLEOTIDE SEQUENCE</scope>
    <source>
        <strain evidence="7">S3N08</strain>
    </source>
</reference>
<evidence type="ECO:0000256" key="2">
    <source>
        <dbReference type="ARBA" id="ARBA00022603"/>
    </source>
</evidence>
<comment type="caution">
    <text evidence="7">The sequence shown here is derived from an EMBL/GenBank/DDBJ whole genome shotgun (WGS) entry which is preliminary data.</text>
</comment>
<evidence type="ECO:0000313" key="8">
    <source>
        <dbReference type="Proteomes" id="UP001165962"/>
    </source>
</evidence>
<dbReference type="Gene3D" id="3.90.1530.10">
    <property type="entry name" value="Conserved hypothetical protein from pyrococcus furiosus pfu- 392566-001, ParB domain"/>
    <property type="match status" value="1"/>
</dbReference>
<keyword evidence="2 7" id="KW-0489">Methyltransferase</keyword>
<dbReference type="InterPro" id="IPR002941">
    <property type="entry name" value="DNA_methylase_N4/N6"/>
</dbReference>
<dbReference type="InterPro" id="IPR002052">
    <property type="entry name" value="DNA_methylase_N6_adenine_CS"/>
</dbReference>
<dbReference type="EMBL" id="JAAOIW010000002">
    <property type="protein sequence ID" value="NHN29644.1"/>
    <property type="molecule type" value="Genomic_DNA"/>
</dbReference>
<dbReference type="InterPro" id="IPR002295">
    <property type="entry name" value="N4/N6-MTase_EcoPI_Mod-like"/>
</dbReference>
<dbReference type="InterPro" id="IPR015840">
    <property type="entry name" value="DNA_MeTrfase_ParB"/>
</dbReference>
<organism evidence="7 8">
    <name type="scientific">Paenibacillus agricola</name>
    <dbReference type="NCBI Taxonomy" id="2716264"/>
    <lineage>
        <taxon>Bacteria</taxon>
        <taxon>Bacillati</taxon>
        <taxon>Bacillota</taxon>
        <taxon>Bacilli</taxon>
        <taxon>Bacillales</taxon>
        <taxon>Paenibacillaceae</taxon>
        <taxon>Paenibacillus</taxon>
    </lineage>
</organism>
<dbReference type="GO" id="GO:0008168">
    <property type="term" value="F:methyltransferase activity"/>
    <property type="evidence" value="ECO:0007669"/>
    <property type="project" value="UniProtKB-KW"/>
</dbReference>
<feature type="domain" description="ParB-like N-terminal" evidence="6">
    <location>
        <begin position="19"/>
        <end position="107"/>
    </location>
</feature>
<dbReference type="PRINTS" id="PR00506">
    <property type="entry name" value="D21N6MTFRASE"/>
</dbReference>
<evidence type="ECO:0000259" key="6">
    <source>
        <dbReference type="SMART" id="SM00470"/>
    </source>
</evidence>
<evidence type="ECO:0000256" key="5">
    <source>
        <dbReference type="ARBA" id="ARBA00022747"/>
    </source>
</evidence>
<dbReference type="Pfam" id="PF02195">
    <property type="entry name" value="ParB_N"/>
    <property type="match status" value="1"/>
</dbReference>
<dbReference type="Proteomes" id="UP001165962">
    <property type="component" value="Unassembled WGS sequence"/>
</dbReference>
<protein>
    <submittedName>
        <fullName evidence="7">DNA modification methylase</fullName>
    </submittedName>
</protein>
<dbReference type="Pfam" id="PF01555">
    <property type="entry name" value="N6_N4_Mtase"/>
    <property type="match status" value="1"/>
</dbReference>
<dbReference type="Gene3D" id="3.40.50.150">
    <property type="entry name" value="Vaccinia Virus protein VP39"/>
    <property type="match status" value="1"/>
</dbReference>
<name>A0ABX0J3E5_9BACL</name>
<evidence type="ECO:0000313" key="7">
    <source>
        <dbReference type="EMBL" id="NHN29644.1"/>
    </source>
</evidence>
<evidence type="ECO:0000256" key="1">
    <source>
        <dbReference type="ARBA" id="ARBA00006594"/>
    </source>
</evidence>
<dbReference type="SUPFAM" id="SSF110849">
    <property type="entry name" value="ParB/Sulfiredoxin"/>
    <property type="match status" value="1"/>
</dbReference>
<accession>A0ABX0J3E5</accession>
<dbReference type="CDD" id="cd16401">
    <property type="entry name" value="ParB_N_like_MT"/>
    <property type="match status" value="1"/>
</dbReference>
<dbReference type="PIRSF" id="PIRSF036758">
    <property type="entry name" value="Aden_M_ParB"/>
    <property type="match status" value="1"/>
</dbReference>
<keyword evidence="4" id="KW-0949">S-adenosyl-L-methionine</keyword>
<dbReference type="InterPro" id="IPR029063">
    <property type="entry name" value="SAM-dependent_MTases_sf"/>
</dbReference>
<comment type="similarity">
    <text evidence="1">Belongs to the N(4)/N(6)-methyltransferase family.</text>
</comment>
<dbReference type="PROSITE" id="PS00092">
    <property type="entry name" value="N6_MTASE"/>
    <property type="match status" value="1"/>
</dbReference>